<keyword evidence="1" id="KW-1133">Transmembrane helix</keyword>
<dbReference type="GO" id="GO:0016020">
    <property type="term" value="C:membrane"/>
    <property type="evidence" value="ECO:0007669"/>
    <property type="project" value="InterPro"/>
</dbReference>
<dbReference type="InterPro" id="IPR037185">
    <property type="entry name" value="EmrE-like"/>
</dbReference>
<protein>
    <submittedName>
        <fullName evidence="3">DMT family transporter</fullName>
    </submittedName>
</protein>
<feature type="transmembrane region" description="Helical" evidence="1">
    <location>
        <begin position="181"/>
        <end position="201"/>
    </location>
</feature>
<evidence type="ECO:0000259" key="2">
    <source>
        <dbReference type="Pfam" id="PF00892"/>
    </source>
</evidence>
<feature type="domain" description="EamA" evidence="2">
    <location>
        <begin position="151"/>
        <end position="286"/>
    </location>
</feature>
<feature type="transmembrane region" description="Helical" evidence="1">
    <location>
        <begin position="125"/>
        <end position="144"/>
    </location>
</feature>
<sequence>MRSRSVIYLALAAGVFMLSASGVFAKVARAPAGIIAFYRLFFATLALLPWLLSHKNDRRELRSLSPIQYAEGALAGFFLAVHYVMWFESLRYTSVASSTVLAALQPLFSVMWGRLFLGERLSARALTGGAIAIAGSAVVGWSDFSVSSQSLWGDLLALVSGGVISLYFFCGQILRRRMGAVPYSVLSYGSSAAVLALYALFMGYPFAGYPASTWGAFLGLALVSTIGGQMVFNVLLKWISATTVTMGILGEPVGTCFLAWLFLGETLSARQAAGIAVILAGLALFFAAQRQSRTGRA</sequence>
<gene>
    <name evidence="3" type="ORF">FYJ74_06740</name>
</gene>
<evidence type="ECO:0000256" key="1">
    <source>
        <dbReference type="SAM" id="Phobius"/>
    </source>
</evidence>
<feature type="domain" description="EamA" evidence="2">
    <location>
        <begin position="8"/>
        <end position="139"/>
    </location>
</feature>
<feature type="transmembrane region" description="Helical" evidence="1">
    <location>
        <begin position="64"/>
        <end position="86"/>
    </location>
</feature>
<feature type="transmembrane region" description="Helical" evidence="1">
    <location>
        <begin position="35"/>
        <end position="52"/>
    </location>
</feature>
<dbReference type="AlphaFoldDB" id="A0A6L5YCD9"/>
<keyword evidence="1" id="KW-0812">Transmembrane</keyword>
<dbReference type="Pfam" id="PF00892">
    <property type="entry name" value="EamA"/>
    <property type="match status" value="2"/>
</dbReference>
<dbReference type="EMBL" id="VUNH01000006">
    <property type="protein sequence ID" value="MST55728.1"/>
    <property type="molecule type" value="Genomic_DNA"/>
</dbReference>
<evidence type="ECO:0000313" key="4">
    <source>
        <dbReference type="Proteomes" id="UP000473699"/>
    </source>
</evidence>
<feature type="transmembrane region" description="Helical" evidence="1">
    <location>
        <begin position="213"/>
        <end position="236"/>
    </location>
</feature>
<dbReference type="PANTHER" id="PTHR22911">
    <property type="entry name" value="ACYL-MALONYL CONDENSING ENZYME-RELATED"/>
    <property type="match status" value="1"/>
</dbReference>
<dbReference type="InterPro" id="IPR000620">
    <property type="entry name" value="EamA_dom"/>
</dbReference>
<feature type="transmembrane region" description="Helical" evidence="1">
    <location>
        <begin position="269"/>
        <end position="288"/>
    </location>
</feature>
<name>A0A6L5YCD9_9BACT</name>
<feature type="transmembrane region" description="Helical" evidence="1">
    <location>
        <begin position="150"/>
        <end position="169"/>
    </location>
</feature>
<dbReference type="Proteomes" id="UP000473699">
    <property type="component" value="Unassembled WGS sequence"/>
</dbReference>
<dbReference type="RefSeq" id="WP_320633647.1">
    <property type="nucleotide sequence ID" value="NZ_JAXDZJ010000053.1"/>
</dbReference>
<keyword evidence="1" id="KW-0472">Membrane</keyword>
<accession>A0A6L5YCD9</accession>
<organism evidence="3 4">
    <name type="scientific">Pyramidobacter porci</name>
    <dbReference type="NCBI Taxonomy" id="2605789"/>
    <lineage>
        <taxon>Bacteria</taxon>
        <taxon>Thermotogati</taxon>
        <taxon>Synergistota</taxon>
        <taxon>Synergistia</taxon>
        <taxon>Synergistales</taxon>
        <taxon>Dethiosulfovibrionaceae</taxon>
        <taxon>Pyramidobacter</taxon>
    </lineage>
</organism>
<feature type="transmembrane region" description="Helical" evidence="1">
    <location>
        <begin position="92"/>
        <end position="113"/>
    </location>
</feature>
<reference evidence="3 4" key="1">
    <citation type="submission" date="2019-08" db="EMBL/GenBank/DDBJ databases">
        <title>In-depth cultivation of the pig gut microbiome towards novel bacterial diversity and tailored functional studies.</title>
        <authorList>
            <person name="Wylensek D."/>
            <person name="Hitch T.C.A."/>
            <person name="Clavel T."/>
        </authorList>
    </citation>
    <scope>NUCLEOTIDE SEQUENCE [LARGE SCALE GENOMIC DNA]</scope>
    <source>
        <strain evidence="3 4">SM-530-WT-4B</strain>
    </source>
</reference>
<keyword evidence="4" id="KW-1185">Reference proteome</keyword>
<dbReference type="PANTHER" id="PTHR22911:SF76">
    <property type="entry name" value="EAMA DOMAIN-CONTAINING PROTEIN"/>
    <property type="match status" value="1"/>
</dbReference>
<comment type="caution">
    <text evidence="3">The sequence shown here is derived from an EMBL/GenBank/DDBJ whole genome shotgun (WGS) entry which is preliminary data.</text>
</comment>
<dbReference type="SUPFAM" id="SSF103481">
    <property type="entry name" value="Multidrug resistance efflux transporter EmrE"/>
    <property type="match status" value="2"/>
</dbReference>
<evidence type="ECO:0000313" key="3">
    <source>
        <dbReference type="EMBL" id="MST55728.1"/>
    </source>
</evidence>
<feature type="transmembrane region" description="Helical" evidence="1">
    <location>
        <begin position="243"/>
        <end position="263"/>
    </location>
</feature>
<proteinExistence type="predicted"/>